<dbReference type="SMART" id="SM00184">
    <property type="entry name" value="RING"/>
    <property type="match status" value="1"/>
</dbReference>
<dbReference type="Gene3D" id="3.30.40.10">
    <property type="entry name" value="Zinc/RING finger domain, C3HC4 (zinc finger)"/>
    <property type="match status" value="1"/>
</dbReference>
<dbReference type="GO" id="GO:0008270">
    <property type="term" value="F:zinc ion binding"/>
    <property type="evidence" value="ECO:0007669"/>
    <property type="project" value="UniProtKB-KW"/>
</dbReference>
<evidence type="ECO:0000256" key="1">
    <source>
        <dbReference type="ARBA" id="ARBA00022723"/>
    </source>
</evidence>
<accession>A0AAW1F422</accession>
<dbReference type="GO" id="GO:0016567">
    <property type="term" value="P:protein ubiquitination"/>
    <property type="evidence" value="ECO:0007669"/>
    <property type="project" value="TreeGrafter"/>
</dbReference>
<dbReference type="Proteomes" id="UP001488805">
    <property type="component" value="Unassembled WGS sequence"/>
</dbReference>
<comment type="caution">
    <text evidence="6">The sequence shown here is derived from an EMBL/GenBank/DDBJ whole genome shotgun (WGS) entry which is preliminary data.</text>
</comment>
<sequence length="159" mass="18315">MSINEELECVVCCYEYSRSDRVPRLLHCSHTFCAPCLEKLSNLQGVIRSVSCPLCRWITCTRANLTLPGALWVNTDIWDQIVEQQKNEESMEDLKETKTQLIKSTLPNSRHHGFMSALQTIFSCVLQHKGRDGHLLTVLPRENWQRHLPSSARLTQMPH</sequence>
<evidence type="ECO:0000256" key="3">
    <source>
        <dbReference type="ARBA" id="ARBA00022833"/>
    </source>
</evidence>
<dbReference type="InterPro" id="IPR051435">
    <property type="entry name" value="RING_finger_E3_ubiq-ligases"/>
</dbReference>
<keyword evidence="1" id="KW-0479">Metal-binding</keyword>
<dbReference type="InterPro" id="IPR017907">
    <property type="entry name" value="Znf_RING_CS"/>
</dbReference>
<gene>
    <name evidence="6" type="ORF">VZT92_013387</name>
</gene>
<name>A0AAW1F422_ZOAVI</name>
<reference evidence="6 7" key="1">
    <citation type="journal article" date="2024" name="Genome Biol. Evol.">
        <title>Chromosome-level genome assembly of the viviparous eelpout Zoarces viviparus.</title>
        <authorList>
            <person name="Fuhrmann N."/>
            <person name="Brasseur M.V."/>
            <person name="Bakowski C.E."/>
            <person name="Podsiadlowski L."/>
            <person name="Prost S."/>
            <person name="Krehenwinkel H."/>
            <person name="Mayer C."/>
        </authorList>
    </citation>
    <scope>NUCLEOTIDE SEQUENCE [LARGE SCALE GENOMIC DNA]</scope>
    <source>
        <strain evidence="6">NO-MEL_2022_Ind0_liver</strain>
    </source>
</reference>
<dbReference type="InterPro" id="IPR013083">
    <property type="entry name" value="Znf_RING/FYVE/PHD"/>
</dbReference>
<protein>
    <recommendedName>
        <fullName evidence="5">RING-type domain-containing protein</fullName>
    </recommendedName>
</protein>
<dbReference type="PANTHER" id="PTHR22791:SF31">
    <property type="entry name" value="IM:7152348"/>
    <property type="match status" value="1"/>
</dbReference>
<dbReference type="PROSITE" id="PS50089">
    <property type="entry name" value="ZF_RING_2"/>
    <property type="match status" value="1"/>
</dbReference>
<evidence type="ECO:0000256" key="4">
    <source>
        <dbReference type="PROSITE-ProRule" id="PRU00175"/>
    </source>
</evidence>
<organism evidence="6 7">
    <name type="scientific">Zoarces viviparus</name>
    <name type="common">Viviparous eelpout</name>
    <name type="synonym">Blennius viviparus</name>
    <dbReference type="NCBI Taxonomy" id="48416"/>
    <lineage>
        <taxon>Eukaryota</taxon>
        <taxon>Metazoa</taxon>
        <taxon>Chordata</taxon>
        <taxon>Craniata</taxon>
        <taxon>Vertebrata</taxon>
        <taxon>Euteleostomi</taxon>
        <taxon>Actinopterygii</taxon>
        <taxon>Neopterygii</taxon>
        <taxon>Teleostei</taxon>
        <taxon>Neoteleostei</taxon>
        <taxon>Acanthomorphata</taxon>
        <taxon>Eupercaria</taxon>
        <taxon>Perciformes</taxon>
        <taxon>Cottioidei</taxon>
        <taxon>Zoarcales</taxon>
        <taxon>Zoarcidae</taxon>
        <taxon>Zoarcinae</taxon>
        <taxon>Zoarces</taxon>
    </lineage>
</organism>
<keyword evidence="3" id="KW-0862">Zinc</keyword>
<dbReference type="PANTHER" id="PTHR22791">
    <property type="entry name" value="RING-TYPE DOMAIN-CONTAINING PROTEIN"/>
    <property type="match status" value="1"/>
</dbReference>
<dbReference type="InterPro" id="IPR001841">
    <property type="entry name" value="Znf_RING"/>
</dbReference>
<keyword evidence="2 4" id="KW-0863">Zinc-finger</keyword>
<proteinExistence type="predicted"/>
<feature type="domain" description="RING-type" evidence="5">
    <location>
        <begin position="9"/>
        <end position="56"/>
    </location>
</feature>
<dbReference type="SUPFAM" id="SSF57850">
    <property type="entry name" value="RING/U-box"/>
    <property type="match status" value="1"/>
</dbReference>
<dbReference type="EMBL" id="JBCEZU010000111">
    <property type="protein sequence ID" value="KAK9529282.1"/>
    <property type="molecule type" value="Genomic_DNA"/>
</dbReference>
<dbReference type="Pfam" id="PF14634">
    <property type="entry name" value="zf-RING_5"/>
    <property type="match status" value="1"/>
</dbReference>
<evidence type="ECO:0000259" key="5">
    <source>
        <dbReference type="PROSITE" id="PS50089"/>
    </source>
</evidence>
<keyword evidence="7" id="KW-1185">Reference proteome</keyword>
<dbReference type="AlphaFoldDB" id="A0AAW1F422"/>
<dbReference type="PROSITE" id="PS00518">
    <property type="entry name" value="ZF_RING_1"/>
    <property type="match status" value="1"/>
</dbReference>
<evidence type="ECO:0000313" key="6">
    <source>
        <dbReference type="EMBL" id="KAK9529282.1"/>
    </source>
</evidence>
<evidence type="ECO:0000256" key="2">
    <source>
        <dbReference type="ARBA" id="ARBA00022771"/>
    </source>
</evidence>
<dbReference type="GO" id="GO:0061630">
    <property type="term" value="F:ubiquitin protein ligase activity"/>
    <property type="evidence" value="ECO:0007669"/>
    <property type="project" value="TreeGrafter"/>
</dbReference>
<evidence type="ECO:0000313" key="7">
    <source>
        <dbReference type="Proteomes" id="UP001488805"/>
    </source>
</evidence>